<evidence type="ECO:0000313" key="1">
    <source>
        <dbReference type="EMBL" id="MBX37746.1"/>
    </source>
</evidence>
<dbReference type="AlphaFoldDB" id="A0A2P2N5S8"/>
<organism evidence="1">
    <name type="scientific">Rhizophora mucronata</name>
    <name type="common">Asiatic mangrove</name>
    <dbReference type="NCBI Taxonomy" id="61149"/>
    <lineage>
        <taxon>Eukaryota</taxon>
        <taxon>Viridiplantae</taxon>
        <taxon>Streptophyta</taxon>
        <taxon>Embryophyta</taxon>
        <taxon>Tracheophyta</taxon>
        <taxon>Spermatophyta</taxon>
        <taxon>Magnoliopsida</taxon>
        <taxon>eudicotyledons</taxon>
        <taxon>Gunneridae</taxon>
        <taxon>Pentapetalae</taxon>
        <taxon>rosids</taxon>
        <taxon>fabids</taxon>
        <taxon>Malpighiales</taxon>
        <taxon>Rhizophoraceae</taxon>
        <taxon>Rhizophora</taxon>
    </lineage>
</organism>
<proteinExistence type="predicted"/>
<reference evidence="1" key="1">
    <citation type="submission" date="2018-02" db="EMBL/GenBank/DDBJ databases">
        <title>Rhizophora mucronata_Transcriptome.</title>
        <authorList>
            <person name="Meera S.P."/>
            <person name="Sreeshan A."/>
            <person name="Augustine A."/>
        </authorList>
    </citation>
    <scope>NUCLEOTIDE SEQUENCE</scope>
    <source>
        <tissue evidence="1">Leaf</tissue>
    </source>
</reference>
<dbReference type="EMBL" id="GGEC01057262">
    <property type="protein sequence ID" value="MBX37746.1"/>
    <property type="molecule type" value="Transcribed_RNA"/>
</dbReference>
<protein>
    <submittedName>
        <fullName evidence="1">Uncharacterized protein</fullName>
    </submittedName>
</protein>
<name>A0A2P2N5S8_RHIMU</name>
<accession>A0A2P2N5S8</accession>
<sequence>MWECPYKSRRNISILFLLKITQTQVGKKQKTWNFYNCYELKHRPK</sequence>